<keyword evidence="1" id="KW-0812">Transmembrane</keyword>
<dbReference type="Pfam" id="PF03140">
    <property type="entry name" value="DUF247"/>
    <property type="match status" value="1"/>
</dbReference>
<dbReference type="EMBL" id="BQKI01000088">
    <property type="protein sequence ID" value="GJN36342.1"/>
    <property type="molecule type" value="Genomic_DNA"/>
</dbReference>
<organism evidence="2 3">
    <name type="scientific">Eleusine coracana subsp. coracana</name>
    <dbReference type="NCBI Taxonomy" id="191504"/>
    <lineage>
        <taxon>Eukaryota</taxon>
        <taxon>Viridiplantae</taxon>
        <taxon>Streptophyta</taxon>
        <taxon>Embryophyta</taxon>
        <taxon>Tracheophyta</taxon>
        <taxon>Spermatophyta</taxon>
        <taxon>Magnoliopsida</taxon>
        <taxon>Liliopsida</taxon>
        <taxon>Poales</taxon>
        <taxon>Poaceae</taxon>
        <taxon>PACMAD clade</taxon>
        <taxon>Chloridoideae</taxon>
        <taxon>Cynodonteae</taxon>
        <taxon>Eleusininae</taxon>
        <taxon>Eleusine</taxon>
    </lineage>
</organism>
<keyword evidence="1" id="KW-0472">Membrane</keyword>
<dbReference type="Proteomes" id="UP001054889">
    <property type="component" value="Unassembled WGS sequence"/>
</dbReference>
<dbReference type="InterPro" id="IPR004158">
    <property type="entry name" value="DUF247_pln"/>
</dbReference>
<feature type="transmembrane region" description="Helical" evidence="1">
    <location>
        <begin position="91"/>
        <end position="109"/>
    </location>
</feature>
<dbReference type="AlphaFoldDB" id="A0AAV5FNY2"/>
<comment type="caution">
    <text evidence="2">The sequence shown here is derived from an EMBL/GenBank/DDBJ whole genome shotgun (WGS) entry which is preliminary data.</text>
</comment>
<keyword evidence="1" id="KW-1133">Transmembrane helix</keyword>
<sequence length="120" mass="13934">MEADNFAVSSYVSVVALLMNREEDVQELHTKGIVHSAFSNEETLTLFKWAARHMRVGHSYYQGFERLNEYRNQRYVWIAIHRFFYNNFKTIAAILSVAGVLAGLFRAILSVKQPQHLRQA</sequence>
<evidence type="ECO:0000256" key="1">
    <source>
        <dbReference type="SAM" id="Phobius"/>
    </source>
</evidence>
<reference evidence="2" key="1">
    <citation type="journal article" date="2018" name="DNA Res.">
        <title>Multiple hybrid de novo genome assembly of finger millet, an orphan allotetraploid crop.</title>
        <authorList>
            <person name="Hatakeyama M."/>
            <person name="Aluri S."/>
            <person name="Balachadran M.T."/>
            <person name="Sivarajan S.R."/>
            <person name="Patrignani A."/>
            <person name="Gruter S."/>
            <person name="Poveda L."/>
            <person name="Shimizu-Inatsugi R."/>
            <person name="Baeten J."/>
            <person name="Francoijs K.J."/>
            <person name="Nataraja K.N."/>
            <person name="Reddy Y.A.N."/>
            <person name="Phadnis S."/>
            <person name="Ravikumar R.L."/>
            <person name="Schlapbach R."/>
            <person name="Sreeman S.M."/>
            <person name="Shimizu K.K."/>
        </authorList>
    </citation>
    <scope>NUCLEOTIDE SEQUENCE</scope>
</reference>
<name>A0AAV5FNY2_ELECO</name>
<evidence type="ECO:0000313" key="2">
    <source>
        <dbReference type="EMBL" id="GJN36342.1"/>
    </source>
</evidence>
<proteinExistence type="predicted"/>
<gene>
    <name evidence="2" type="primary">gb25191</name>
    <name evidence="2" type="ORF">PR202_gb25191</name>
</gene>
<reference evidence="2" key="2">
    <citation type="submission" date="2021-12" db="EMBL/GenBank/DDBJ databases">
        <title>Resequencing data analysis of finger millet.</title>
        <authorList>
            <person name="Hatakeyama M."/>
            <person name="Aluri S."/>
            <person name="Balachadran M.T."/>
            <person name="Sivarajan S.R."/>
            <person name="Poveda L."/>
            <person name="Shimizu-Inatsugi R."/>
            <person name="Schlapbach R."/>
            <person name="Sreeman S.M."/>
            <person name="Shimizu K.K."/>
        </authorList>
    </citation>
    <scope>NUCLEOTIDE SEQUENCE</scope>
</reference>
<evidence type="ECO:0000313" key="3">
    <source>
        <dbReference type="Proteomes" id="UP001054889"/>
    </source>
</evidence>
<keyword evidence="3" id="KW-1185">Reference proteome</keyword>
<accession>A0AAV5FNY2</accession>
<protein>
    <submittedName>
        <fullName evidence="2">Uncharacterized protein</fullName>
    </submittedName>
</protein>